<accession>A0A1L7XUL1</accession>
<dbReference type="AlphaFoldDB" id="A0A1L7XUL1"/>
<gene>
    <name evidence="2" type="ORF">PAC_18602</name>
</gene>
<protein>
    <submittedName>
        <fullName evidence="2">Uncharacterized protein</fullName>
    </submittedName>
</protein>
<keyword evidence="3" id="KW-1185">Reference proteome</keyword>
<feature type="region of interest" description="Disordered" evidence="1">
    <location>
        <begin position="168"/>
        <end position="190"/>
    </location>
</feature>
<feature type="region of interest" description="Disordered" evidence="1">
    <location>
        <begin position="1"/>
        <end position="20"/>
    </location>
</feature>
<dbReference type="EMBL" id="FJOG01000058">
    <property type="protein sequence ID" value="CZR68703.1"/>
    <property type="molecule type" value="Genomic_DNA"/>
</dbReference>
<dbReference type="Proteomes" id="UP000184330">
    <property type="component" value="Unassembled WGS sequence"/>
</dbReference>
<evidence type="ECO:0000313" key="2">
    <source>
        <dbReference type="EMBL" id="CZR68703.1"/>
    </source>
</evidence>
<sequence>MAAVVPPAAPPGYHEEDSGQGRIELGFNLGNLQGLPKTPPNPRFQRYRVTANGMAAKLSWEIGGLGLGNYMANLVQTFVQSRGGPLNHMIISQVKEEETRDFLLQTRPYAVGDPHLLLRGSPEFDAFVETSLGHFGNLIPGLQSIFIIVVVDQPKLVFNYVPTVLAQPAPAQPEPQTTQTQDTYPPTVPQQDDAGCCRCIIQ</sequence>
<organism evidence="2 3">
    <name type="scientific">Phialocephala subalpina</name>
    <dbReference type="NCBI Taxonomy" id="576137"/>
    <lineage>
        <taxon>Eukaryota</taxon>
        <taxon>Fungi</taxon>
        <taxon>Dikarya</taxon>
        <taxon>Ascomycota</taxon>
        <taxon>Pezizomycotina</taxon>
        <taxon>Leotiomycetes</taxon>
        <taxon>Helotiales</taxon>
        <taxon>Mollisiaceae</taxon>
        <taxon>Phialocephala</taxon>
        <taxon>Phialocephala fortinii species complex</taxon>
    </lineage>
</organism>
<reference evidence="2 3" key="1">
    <citation type="submission" date="2016-03" db="EMBL/GenBank/DDBJ databases">
        <authorList>
            <person name="Ploux O."/>
        </authorList>
    </citation>
    <scope>NUCLEOTIDE SEQUENCE [LARGE SCALE GENOMIC DNA]</scope>
    <source>
        <strain evidence="2 3">UAMH 11012</strain>
    </source>
</reference>
<proteinExistence type="predicted"/>
<evidence type="ECO:0000256" key="1">
    <source>
        <dbReference type="SAM" id="MobiDB-lite"/>
    </source>
</evidence>
<name>A0A1L7XUL1_9HELO</name>
<evidence type="ECO:0000313" key="3">
    <source>
        <dbReference type="Proteomes" id="UP000184330"/>
    </source>
</evidence>